<feature type="region of interest" description="Disordered" evidence="8">
    <location>
        <begin position="1"/>
        <end position="25"/>
    </location>
</feature>
<dbReference type="InterPro" id="IPR019821">
    <property type="entry name" value="Kinesin_motor_CS"/>
</dbReference>
<keyword evidence="3 7" id="KW-0175">Coiled coil</keyword>
<evidence type="ECO:0000256" key="4">
    <source>
        <dbReference type="ARBA" id="ARBA00023175"/>
    </source>
</evidence>
<evidence type="ECO:0000313" key="10">
    <source>
        <dbReference type="EMBL" id="CAK9092092.1"/>
    </source>
</evidence>
<dbReference type="Proteomes" id="UP001642464">
    <property type="component" value="Unassembled WGS sequence"/>
</dbReference>
<protein>
    <recommendedName>
        <fullName evidence="6">Kinesin-like protein</fullName>
    </recommendedName>
</protein>
<evidence type="ECO:0000313" key="11">
    <source>
        <dbReference type="Proteomes" id="UP001642464"/>
    </source>
</evidence>
<dbReference type="InterPro" id="IPR036961">
    <property type="entry name" value="Kinesin_motor_dom_sf"/>
</dbReference>
<sequence>MRKESQPVKGHGHGETASSETCDGDTVIGSPKASLNEVGSCITFEFLDDAEMIDPDGQDSGSQGSEQGCYGIYGMGERTALSGSCRMSFAETSAQSMSLTFRAEPEASQSKEGHMELFVGSLGQGQPCFWQRGETRRADDRSQGDQADGPVPPLVLVLTMGMFFGSGPTPSPTSIPPGLPSLEEAARHVNLQNDVVIRSHSGETWTEKVPKKCIGSPKTHGAVVSSFHHETLEMPAPSLHVTLERLAGPPQTLKLVGCETGGQLLQQLELIEDRTAAASWLYGGFPLLEGEQLKGEITLKEVLPWRDWTSWDGDELYQRRLEQLASKNSLAERQLRTTRSRPPDLSLVCCGQTETVWLYANSDQLARGFTSFTWRRLVLELMGLQFSGNNTGKLLQLKQTQRDLDSLAHARQQAGIIDPKSERLKVQWPFGEHSREEVQEALAKRLLVLKEAAAAADSSATPSQRREMADLLCNLGVVLLLKAPPSLEDLHRAVQILQQSSELEPEATDTQHFLERAKILLRCLQPEDAKEEEDVEDSEEAEADVDLTRRRPLWRENTLAPDTSESHRSRQLQRMWLRTSTGTWLCKLRRAPVVISLNPDDASAPDLSPRCVEAMLHISSMLHDDIHQVGSGLAGLVWLLLDYGLRCKRSTFESLKGALCACPMPSCLGIVRHFHYDRSNPARDLETPMLDSLACMRCEGLLGSFHYGQEIEALCFKHLPRPVLSLEDQLEILNRRAKLLEMLMGKLPRNTISKLHLVDLAGSEKTGSDERKHLKENVNINKSLSALGNVINALSSASSVAGGVRRNAFVPYRDSKLTRVLQESLGGNAFCTMIATISPAAVNSEETWSTLQYAKRAKTIRVAATRNKESQQREELQREVDELRKFAQEASSTEELEARHKSEIEALEAFMKQTWEESTMIV</sequence>
<accession>A0ABP0QYV7</accession>
<comment type="caution">
    <text evidence="10">The sequence shown here is derived from an EMBL/GenBank/DDBJ whole genome shotgun (WGS) entry which is preliminary data.</text>
</comment>
<dbReference type="EMBL" id="CAXAMM010040252">
    <property type="protein sequence ID" value="CAK9092092.1"/>
    <property type="molecule type" value="Genomic_DNA"/>
</dbReference>
<evidence type="ECO:0000256" key="1">
    <source>
        <dbReference type="ARBA" id="ARBA00022741"/>
    </source>
</evidence>
<dbReference type="PANTHER" id="PTHR47968">
    <property type="entry name" value="CENTROMERE PROTEIN E"/>
    <property type="match status" value="1"/>
</dbReference>
<keyword evidence="4 6" id="KW-0505">Motor protein</keyword>
<dbReference type="InterPro" id="IPR001752">
    <property type="entry name" value="Kinesin_motor_dom"/>
</dbReference>
<evidence type="ECO:0000256" key="6">
    <source>
        <dbReference type="RuleBase" id="RU000394"/>
    </source>
</evidence>
<name>A0ABP0QYV7_9DINO</name>
<organism evidence="10 11">
    <name type="scientific">Durusdinium trenchii</name>
    <dbReference type="NCBI Taxonomy" id="1381693"/>
    <lineage>
        <taxon>Eukaryota</taxon>
        <taxon>Sar</taxon>
        <taxon>Alveolata</taxon>
        <taxon>Dinophyceae</taxon>
        <taxon>Suessiales</taxon>
        <taxon>Symbiodiniaceae</taxon>
        <taxon>Durusdinium</taxon>
    </lineage>
</organism>
<evidence type="ECO:0000256" key="3">
    <source>
        <dbReference type="ARBA" id="ARBA00023054"/>
    </source>
</evidence>
<dbReference type="PANTHER" id="PTHR47968:SF75">
    <property type="entry name" value="CENTROMERE-ASSOCIATED PROTEIN E"/>
    <property type="match status" value="1"/>
</dbReference>
<proteinExistence type="inferred from homology"/>
<dbReference type="InterPro" id="IPR027417">
    <property type="entry name" value="P-loop_NTPase"/>
</dbReference>
<comment type="caution">
    <text evidence="5">Lacks conserved residue(s) required for the propagation of feature annotation.</text>
</comment>
<dbReference type="PROSITE" id="PS00411">
    <property type="entry name" value="KINESIN_MOTOR_1"/>
    <property type="match status" value="1"/>
</dbReference>
<dbReference type="Pfam" id="PF00225">
    <property type="entry name" value="Kinesin"/>
    <property type="match status" value="1"/>
</dbReference>
<dbReference type="SUPFAM" id="SSF52540">
    <property type="entry name" value="P-loop containing nucleoside triphosphate hydrolases"/>
    <property type="match status" value="1"/>
</dbReference>
<dbReference type="InterPro" id="IPR027640">
    <property type="entry name" value="Kinesin-like_fam"/>
</dbReference>
<feature type="coiled-coil region" evidence="7">
    <location>
        <begin position="866"/>
        <end position="893"/>
    </location>
</feature>
<dbReference type="PROSITE" id="PS50067">
    <property type="entry name" value="KINESIN_MOTOR_2"/>
    <property type="match status" value="1"/>
</dbReference>
<gene>
    <name evidence="10" type="ORF">SCF082_LOCUS43350</name>
</gene>
<evidence type="ECO:0000256" key="7">
    <source>
        <dbReference type="SAM" id="Coils"/>
    </source>
</evidence>
<evidence type="ECO:0000259" key="9">
    <source>
        <dbReference type="PROSITE" id="PS50067"/>
    </source>
</evidence>
<comment type="similarity">
    <text evidence="5 6">Belongs to the TRAFAC class myosin-kinesin ATPase superfamily. Kinesin family.</text>
</comment>
<evidence type="ECO:0000256" key="5">
    <source>
        <dbReference type="PROSITE-ProRule" id="PRU00283"/>
    </source>
</evidence>
<keyword evidence="2 6" id="KW-0067">ATP-binding</keyword>
<evidence type="ECO:0000256" key="2">
    <source>
        <dbReference type="ARBA" id="ARBA00022840"/>
    </source>
</evidence>
<reference evidence="10 11" key="1">
    <citation type="submission" date="2024-02" db="EMBL/GenBank/DDBJ databases">
        <authorList>
            <person name="Chen Y."/>
            <person name="Shah S."/>
            <person name="Dougan E. K."/>
            <person name="Thang M."/>
            <person name="Chan C."/>
        </authorList>
    </citation>
    <scope>NUCLEOTIDE SEQUENCE [LARGE SCALE GENOMIC DNA]</scope>
</reference>
<dbReference type="Gene3D" id="3.40.850.10">
    <property type="entry name" value="Kinesin motor domain"/>
    <property type="match status" value="1"/>
</dbReference>
<feature type="domain" description="Kinesin motor" evidence="9">
    <location>
        <begin position="746"/>
        <end position="860"/>
    </location>
</feature>
<evidence type="ECO:0000256" key="8">
    <source>
        <dbReference type="SAM" id="MobiDB-lite"/>
    </source>
</evidence>
<dbReference type="SMART" id="SM00129">
    <property type="entry name" value="KISc"/>
    <property type="match status" value="1"/>
</dbReference>
<keyword evidence="11" id="KW-1185">Reference proteome</keyword>
<keyword evidence="6" id="KW-0493">Microtubule</keyword>
<dbReference type="PRINTS" id="PR00380">
    <property type="entry name" value="KINESINHEAVY"/>
</dbReference>
<keyword evidence="1 6" id="KW-0547">Nucleotide-binding</keyword>